<accession>A0ABT3T4B6</accession>
<organism evidence="2 3">
    <name type="scientific">Candidatus Marimicrobium litorale</name>
    <dbReference type="NCBI Taxonomy" id="2518991"/>
    <lineage>
        <taxon>Bacteria</taxon>
        <taxon>Pseudomonadati</taxon>
        <taxon>Pseudomonadota</taxon>
        <taxon>Gammaproteobacteria</taxon>
        <taxon>Cellvibrionales</taxon>
        <taxon>Halieaceae</taxon>
        <taxon>Marimicrobium</taxon>
    </lineage>
</organism>
<gene>
    <name evidence="2" type="ORF">EYC82_06550</name>
</gene>
<dbReference type="EMBL" id="SHNO01000001">
    <property type="protein sequence ID" value="MCX2977010.1"/>
    <property type="molecule type" value="Genomic_DNA"/>
</dbReference>
<dbReference type="Pfam" id="PF13508">
    <property type="entry name" value="Acetyltransf_7"/>
    <property type="match status" value="1"/>
</dbReference>
<dbReference type="PROSITE" id="PS51186">
    <property type="entry name" value="GNAT"/>
    <property type="match status" value="1"/>
</dbReference>
<name>A0ABT3T4B6_9GAMM</name>
<protein>
    <submittedName>
        <fullName evidence="2">GNAT family N-acetyltransferase</fullName>
    </submittedName>
</protein>
<comment type="caution">
    <text evidence="2">The sequence shown here is derived from an EMBL/GenBank/DDBJ whole genome shotgun (WGS) entry which is preliminary data.</text>
</comment>
<dbReference type="PANTHER" id="PTHR42791">
    <property type="entry name" value="GNAT FAMILY ACETYLTRANSFERASE"/>
    <property type="match status" value="1"/>
</dbReference>
<evidence type="ECO:0000313" key="2">
    <source>
        <dbReference type="EMBL" id="MCX2977010.1"/>
    </source>
</evidence>
<dbReference type="CDD" id="cd04301">
    <property type="entry name" value="NAT_SF"/>
    <property type="match status" value="1"/>
</dbReference>
<evidence type="ECO:0000313" key="3">
    <source>
        <dbReference type="Proteomes" id="UP001143304"/>
    </source>
</evidence>
<proteinExistence type="predicted"/>
<feature type="domain" description="N-acetyltransferase" evidence="1">
    <location>
        <begin position="58"/>
        <end position="210"/>
    </location>
</feature>
<keyword evidence="3" id="KW-1185">Reference proteome</keyword>
<dbReference type="Gene3D" id="3.40.630.30">
    <property type="match status" value="1"/>
</dbReference>
<evidence type="ECO:0000259" key="1">
    <source>
        <dbReference type="PROSITE" id="PS51186"/>
    </source>
</evidence>
<reference evidence="2" key="1">
    <citation type="submission" date="2019-02" db="EMBL/GenBank/DDBJ databases">
        <authorList>
            <person name="Li S.-H."/>
        </authorList>
    </citation>
    <scope>NUCLEOTIDE SEQUENCE</scope>
    <source>
        <strain evidence="2">IMCC11814</strain>
    </source>
</reference>
<dbReference type="InterPro" id="IPR052523">
    <property type="entry name" value="Trichothecene_AcTrans"/>
</dbReference>
<sequence length="222" mass="24817">MTVSCPSVMVGHPIVKETPIPAMNFTPVDKSNAAEAIEILAEAFSDDPVINWCCNHPASLAPFFAFTLPMFIEQHLTYLDPLGRGAASWLGPEQRLHWPVTFATAATVFSFGGPIGMYRLVRSGMQTERYHPKRPHYYLFAIGVKSGHKGQGIGTRLIAEMLRHCDNSNMPAYLENSKPENLPFYEGHGFEIQREIRFARSAPPLWLMWREPKVSSPGATQS</sequence>
<dbReference type="Proteomes" id="UP001143304">
    <property type="component" value="Unassembled WGS sequence"/>
</dbReference>
<dbReference type="InterPro" id="IPR016181">
    <property type="entry name" value="Acyl_CoA_acyltransferase"/>
</dbReference>
<dbReference type="InterPro" id="IPR000182">
    <property type="entry name" value="GNAT_dom"/>
</dbReference>
<dbReference type="PANTHER" id="PTHR42791:SF1">
    <property type="entry name" value="N-ACETYLTRANSFERASE DOMAIN-CONTAINING PROTEIN"/>
    <property type="match status" value="1"/>
</dbReference>
<dbReference type="SUPFAM" id="SSF55729">
    <property type="entry name" value="Acyl-CoA N-acyltransferases (Nat)"/>
    <property type="match status" value="1"/>
</dbReference>